<feature type="domain" description="3-deoxy-D-manno-octulosonic-acid transferase N-terminal" evidence="11">
    <location>
        <begin position="70"/>
        <end position="242"/>
    </location>
</feature>
<evidence type="ECO:0000313" key="13">
    <source>
        <dbReference type="Proteomes" id="UP000054823"/>
    </source>
</evidence>
<dbReference type="InterPro" id="IPR039901">
    <property type="entry name" value="Kdotransferase"/>
</dbReference>
<keyword evidence="12" id="KW-0328">Glycosyltransferase</keyword>
<keyword evidence="5 10" id="KW-0808">Transferase</keyword>
<dbReference type="GO" id="GO:0009244">
    <property type="term" value="P:lipopolysaccharide core region biosynthetic process"/>
    <property type="evidence" value="ECO:0007669"/>
    <property type="project" value="UniProtKB-UniRule"/>
</dbReference>
<reference evidence="12 13" key="1">
    <citation type="submission" date="2015-09" db="EMBL/GenBank/DDBJ databases">
        <authorList>
            <consortium name="Swine Surveillance"/>
        </authorList>
    </citation>
    <scope>NUCLEOTIDE SEQUENCE [LARGE SCALE GENOMIC DNA]</scope>
    <source>
        <strain evidence="12 13">CECT 7688</strain>
    </source>
</reference>
<dbReference type="GO" id="GO:0009245">
    <property type="term" value="P:lipid A biosynthetic process"/>
    <property type="evidence" value="ECO:0007669"/>
    <property type="project" value="TreeGrafter"/>
</dbReference>
<sequence>MVARLAALCDIGANTKSAAIEVKGLSLTRESGTLGWQLRTYLMLRSVLQPVMRRVTAKRVRSGKDDPARSGEKLGVYNIPRPAGAVVWVHAVGLGEVLALRPLLVEIGRQAPNVHFLVTSTARSSAQVMGRNLPANTTHQFLPLDGPRFVRGFLDHWRPDLSIWSEQDIWPGIVIDVKRRGIPLAYINARISQSGYEKRAKFRTGFAALMGHFDRVYAQDDHSVSRLKALGAARVDKMGSLKPAAEPLAVDHEALAAWQVVKAGRRIWVAASTHDGDEEIVLKAHRQILTSDPAALLILVPRDLDRAADINQLATSYGLRTALRSQSSSCAPETSLYIADSFGELGLWYRLASHAFVGGSFANIGGHNPWEPICLGCPVLHGPNTQNFVRDYADLNAAGIALPIAAGPAAAFHLAQAVLTQDVASVAQAAAVLTEQARAGLVPLAQDLLSMLGGRT</sequence>
<name>A0A0P1EJ98_9RHOB</name>
<dbReference type="PANTHER" id="PTHR42755">
    <property type="entry name" value="3-DEOXY-MANNO-OCTULOSONATE CYTIDYLYLTRANSFERASE"/>
    <property type="match status" value="1"/>
</dbReference>
<feature type="site" description="Transition state stabilizer" evidence="9">
    <location>
        <position position="242"/>
    </location>
</feature>
<dbReference type="GO" id="GO:0043842">
    <property type="term" value="F:Kdo transferase activity"/>
    <property type="evidence" value="ECO:0007669"/>
    <property type="project" value="UniProtKB-EC"/>
</dbReference>
<evidence type="ECO:0000256" key="5">
    <source>
        <dbReference type="ARBA" id="ARBA00022679"/>
    </source>
</evidence>
<comment type="similarity">
    <text evidence="10">Belongs to the glycosyltransferase group 1 family.</text>
</comment>
<keyword evidence="10" id="KW-0472">Membrane</keyword>
<comment type="subcellular location">
    <subcellularLocation>
        <location evidence="10">Cell membrane</location>
    </subcellularLocation>
</comment>
<keyword evidence="10" id="KW-1003">Cell membrane</keyword>
<evidence type="ECO:0000313" key="12">
    <source>
        <dbReference type="EMBL" id="CUH50575.1"/>
    </source>
</evidence>
<dbReference type="Gene3D" id="3.40.50.11720">
    <property type="entry name" value="3-Deoxy-D-manno-octulosonic-acid transferase, N-terminal domain"/>
    <property type="match status" value="1"/>
</dbReference>
<organism evidence="12 13">
    <name type="scientific">Shimia marina</name>
    <dbReference type="NCBI Taxonomy" id="321267"/>
    <lineage>
        <taxon>Bacteria</taxon>
        <taxon>Pseudomonadati</taxon>
        <taxon>Pseudomonadota</taxon>
        <taxon>Alphaproteobacteria</taxon>
        <taxon>Rhodobacterales</taxon>
        <taxon>Roseobacteraceae</taxon>
    </lineage>
</organism>
<dbReference type="InterPro" id="IPR038107">
    <property type="entry name" value="Glycos_transf_N_sf"/>
</dbReference>
<keyword evidence="13" id="KW-1185">Reference proteome</keyword>
<accession>A0A0P1EJ98</accession>
<gene>
    <name evidence="12" type="primary">waaA_2</name>
    <name evidence="12" type="ORF">SHM7688_00002</name>
</gene>
<keyword evidence="10" id="KW-0448">Lipopolysaccharide biosynthesis</keyword>
<dbReference type="OrthoDB" id="9789797at2"/>
<dbReference type="EMBL" id="CYPW01000001">
    <property type="protein sequence ID" value="CUH50575.1"/>
    <property type="molecule type" value="Genomic_DNA"/>
</dbReference>
<dbReference type="Proteomes" id="UP000054823">
    <property type="component" value="Unassembled WGS sequence"/>
</dbReference>
<evidence type="ECO:0000256" key="10">
    <source>
        <dbReference type="RuleBase" id="RU365103"/>
    </source>
</evidence>
<evidence type="ECO:0000256" key="9">
    <source>
        <dbReference type="PIRSR" id="PIRSR639901-2"/>
    </source>
</evidence>
<evidence type="ECO:0000256" key="7">
    <source>
        <dbReference type="ARBA" id="ARBA00049183"/>
    </source>
</evidence>
<evidence type="ECO:0000256" key="6">
    <source>
        <dbReference type="ARBA" id="ARBA00031445"/>
    </source>
</evidence>
<comment type="function">
    <text evidence="1 10">Involved in lipopolysaccharide (LPS) biosynthesis. Catalyzes the transfer of 3-deoxy-D-manno-octulosonate (Kdo) residue(s) from CMP-Kdo to lipid IV(A), the tetraacyldisaccharide-1,4'-bisphosphate precursor of lipid A.</text>
</comment>
<evidence type="ECO:0000256" key="2">
    <source>
        <dbReference type="ARBA" id="ARBA00004713"/>
    </source>
</evidence>
<dbReference type="AlphaFoldDB" id="A0A0P1EJ98"/>
<evidence type="ECO:0000256" key="4">
    <source>
        <dbReference type="ARBA" id="ARBA00019077"/>
    </source>
</evidence>
<dbReference type="EC" id="2.4.99.12" evidence="3 10"/>
<evidence type="ECO:0000259" key="11">
    <source>
        <dbReference type="Pfam" id="PF04413"/>
    </source>
</evidence>
<dbReference type="UniPathway" id="UPA00958"/>
<dbReference type="PANTHER" id="PTHR42755:SF1">
    <property type="entry name" value="3-DEOXY-D-MANNO-OCTULOSONIC ACID TRANSFERASE, MITOCHONDRIAL-RELATED"/>
    <property type="match status" value="1"/>
</dbReference>
<dbReference type="Pfam" id="PF04413">
    <property type="entry name" value="Glycos_transf_N"/>
    <property type="match status" value="1"/>
</dbReference>
<comment type="pathway">
    <text evidence="2 10">Bacterial outer membrane biogenesis; LPS core biosynthesis.</text>
</comment>
<evidence type="ECO:0000256" key="3">
    <source>
        <dbReference type="ARBA" id="ARBA00012621"/>
    </source>
</evidence>
<feature type="site" description="Transition state stabilizer" evidence="9">
    <location>
        <position position="166"/>
    </location>
</feature>
<evidence type="ECO:0000256" key="1">
    <source>
        <dbReference type="ARBA" id="ARBA00003394"/>
    </source>
</evidence>
<protein>
    <recommendedName>
        <fullName evidence="4 10">3-deoxy-D-manno-octulosonic acid transferase</fullName>
        <shortName evidence="10">Kdo transferase</shortName>
        <ecNumber evidence="3 10">2.4.99.12</ecNumber>
    </recommendedName>
    <alternativeName>
        <fullName evidence="6 10">Lipid IV(A) 3-deoxy-D-manno-octulosonic acid transferase</fullName>
    </alternativeName>
</protein>
<evidence type="ECO:0000256" key="8">
    <source>
        <dbReference type="PIRSR" id="PIRSR639901-1"/>
    </source>
</evidence>
<comment type="catalytic activity">
    <reaction evidence="7 10">
        <text>lipid IVA (E. coli) + CMP-3-deoxy-beta-D-manno-octulosonate = alpha-Kdo-(2-&gt;6)-lipid IVA (E. coli) + CMP + H(+)</text>
        <dbReference type="Rhea" id="RHEA:28066"/>
        <dbReference type="ChEBI" id="CHEBI:15378"/>
        <dbReference type="ChEBI" id="CHEBI:58603"/>
        <dbReference type="ChEBI" id="CHEBI:60364"/>
        <dbReference type="ChEBI" id="CHEBI:60377"/>
        <dbReference type="ChEBI" id="CHEBI:85987"/>
        <dbReference type="EC" id="2.4.99.12"/>
    </reaction>
</comment>
<dbReference type="Gene3D" id="3.40.50.2000">
    <property type="entry name" value="Glycogen Phosphorylase B"/>
    <property type="match status" value="1"/>
</dbReference>
<feature type="active site" description="Proton acceptor" evidence="8">
    <location>
        <position position="96"/>
    </location>
</feature>
<dbReference type="GO" id="GO:0005886">
    <property type="term" value="C:plasma membrane"/>
    <property type="evidence" value="ECO:0007669"/>
    <property type="project" value="UniProtKB-SubCell"/>
</dbReference>
<dbReference type="InterPro" id="IPR007507">
    <property type="entry name" value="Glycos_transf_N"/>
</dbReference>
<proteinExistence type="inferred from homology"/>
<dbReference type="STRING" id="321267.SHM7688_00002"/>